<keyword evidence="14" id="KW-0407">Ion channel</keyword>
<dbReference type="FunFam" id="3.40.190.10:FF:000060">
    <property type="entry name" value="Glutamate receptor ionotropic, kainate 1"/>
    <property type="match status" value="1"/>
</dbReference>
<keyword evidence="9 20" id="KW-0472">Membrane</keyword>
<keyword evidence="10 23" id="KW-0675">Receptor</keyword>
<evidence type="ECO:0000256" key="16">
    <source>
        <dbReference type="ARBA" id="ARBA00072754"/>
    </source>
</evidence>
<comment type="similarity">
    <text evidence="1">Belongs to the glutamate-gated ion channel (TC 1.A.10.1) family.</text>
</comment>
<keyword evidence="2" id="KW-0813">Transport</keyword>
<dbReference type="InterPro" id="IPR019594">
    <property type="entry name" value="Glu/Gly-bd"/>
</dbReference>
<feature type="site" description="Crucial to convey clamshell closure to channel opening" evidence="18">
    <location>
        <position position="1225"/>
    </location>
</feature>
<feature type="transmembrane region" description="Helical" evidence="20">
    <location>
        <begin position="1196"/>
        <end position="1218"/>
    </location>
</feature>
<evidence type="ECO:0000313" key="23">
    <source>
        <dbReference type="EMBL" id="KYQ46727.1"/>
    </source>
</evidence>
<evidence type="ECO:0000256" key="12">
    <source>
        <dbReference type="ARBA" id="ARBA00023257"/>
    </source>
</evidence>
<name>A0A151WFV8_9HYME</name>
<keyword evidence="3" id="KW-1003">Cell membrane</keyword>
<feature type="domain" description="Ionotropic glutamate receptor L-glutamate and glycine-binding" evidence="22">
    <location>
        <begin position="158"/>
        <end position="226"/>
    </location>
</feature>
<evidence type="ECO:0000256" key="10">
    <source>
        <dbReference type="ARBA" id="ARBA00023170"/>
    </source>
</evidence>
<keyword evidence="7" id="KW-0770">Synapse</keyword>
<feature type="binding site" evidence="17">
    <location>
        <position position="1080"/>
    </location>
    <ligand>
        <name>L-glutamate</name>
        <dbReference type="ChEBI" id="CHEBI:29985"/>
    </ligand>
</feature>
<organism evidence="23 24">
    <name type="scientific">Mycetomoellerius zeteki</name>
    <dbReference type="NCBI Taxonomy" id="64791"/>
    <lineage>
        <taxon>Eukaryota</taxon>
        <taxon>Metazoa</taxon>
        <taxon>Ecdysozoa</taxon>
        <taxon>Arthropoda</taxon>
        <taxon>Hexapoda</taxon>
        <taxon>Insecta</taxon>
        <taxon>Pterygota</taxon>
        <taxon>Neoptera</taxon>
        <taxon>Endopterygota</taxon>
        <taxon>Hymenoptera</taxon>
        <taxon>Apocrita</taxon>
        <taxon>Aculeata</taxon>
        <taxon>Formicoidea</taxon>
        <taxon>Formicidae</taxon>
        <taxon>Myrmicinae</taxon>
        <taxon>Mycetomoellerius</taxon>
    </lineage>
</organism>
<protein>
    <recommendedName>
        <fullName evidence="16">Glutamate receptor 1</fullName>
    </recommendedName>
</protein>
<dbReference type="SUPFAM" id="SSF53822">
    <property type="entry name" value="Periplasmic binding protein-like I"/>
    <property type="match status" value="2"/>
</dbReference>
<dbReference type="FunFam" id="3.40.190.10:FF:000061">
    <property type="entry name" value="Glutamate receptor, ionotropic kainate"/>
    <property type="match status" value="1"/>
</dbReference>
<feature type="binding site" evidence="17">
    <location>
        <position position="1247"/>
    </location>
    <ligand>
        <name>L-glutamate</name>
        <dbReference type="ChEBI" id="CHEBI:29985"/>
    </ligand>
</feature>
<evidence type="ECO:0000256" key="6">
    <source>
        <dbReference type="ARBA" id="ARBA00022989"/>
    </source>
</evidence>
<evidence type="ECO:0000256" key="17">
    <source>
        <dbReference type="PIRSR" id="PIRSR601508-1"/>
    </source>
</evidence>
<dbReference type="GO" id="GO:0045211">
    <property type="term" value="C:postsynaptic membrane"/>
    <property type="evidence" value="ECO:0007669"/>
    <property type="project" value="UniProtKB-SubCell"/>
</dbReference>
<evidence type="ECO:0000256" key="4">
    <source>
        <dbReference type="ARBA" id="ARBA00022692"/>
    </source>
</evidence>
<sequence>MTINIFPASELVSRVNRDFNITMHIRNLDSAVLYDAVFLLYKALETLNARNIENEESISIDPIPLFCTNGNKKYQVGSNITSVMREISKKGKITGIMSIDEYGRRQDFNVKILNFRQSGMIQTGHWDFHGAKIKEEVVLRYRSLQQKIFKISVNINAPYIMEVTDGSTRGELIDQKRYEGYCIDLINYIAQFLRFKGVEFQLITDGYGSYDSQTKTWNGLIRSILDHESDFAISDLTITSLRKTVVDFSLPFMTSGFSIIFIKPEKKTPPFFPFLLPLSTEVWLYIAIAYLVVSIMFFFQAKMASREWNNPHLCNADPKELENNFNFKNSFYLTIASFMQRGSNILPKASSLRMLASMWWFFTLTMYSSYTANLAAFLTIDKIDMPIKGFEDLPKQTKIKYGTLKDGAIAAFFKNSNYSTYKQIWTTMVDSKPSVFTSSYEEGIDRVINGKRRYAFFMESAAIEYNTERKCDIIKIGSLLENRGYGIAMPRNSPYRTDINLAIQKLGEKGILQNLKTKWWKNRGGDLCKKKKDEVEKDANTSELGMASLGGVFFVLMCGCSASFFIAICEFLWNIRKVAVIEKYLFSTILILLVLATRIHGLTRPIKIGAIFHKGDEHLNSAFLKAISDTKYENLAPAFELTPVIKYIDANTDSFKTALAACDLLEEGVAAIFGPASRHTRGIVASIAALYDIPHIEYVWRENEGSIEKNEKKKILSSMTINVFPASEQVSQAIADVIASMKWRNFAAIYETDEGLSRLQKTLTLKGDKDNPIVHTVRQLNEESDYRAMLKEIRSLSVCNIIIDVKPEHIMEVLQKAKEVRLLADYCDFVLTYMDSSKLPILEMRNGTVNITGLSIRENDIEGIDWVFIQEPLNFFISNDCHFRRYSVIEKTKIPMGHPVFNNDHDKFLSIILKIIKLIFCYIVITGFMNIDEYGRRQDFNVKIFNFRPSGMVQTGFWERLSGVNILRTQKEQDSYLYKSMEEKTFTISVKESAPYIMEVKDGSMRGELIDQKRYEGYCIDLINYIAKFLHFKGVVFEMVPDQKHGKYDPVTKTWDGLIRRILDREADLAICDLTITYERKSAVDFSLPFMNLGISIVFNKPEEKVPDFFSFLLPLSTEVWFYMATAFLGVSIMLFLQARMAPGEWDNPHPCNADPEELENNFNFKNSFWLNIGSLMQQGSDILPKAPSLRMLASMWWFFTLIMISSYTANLAAFLTVDKMDAPIKGVEDLAKQTKIKYGALEGGSTSTFFKDSNYSTYKRMWATMLDSRPSVFTSNNDEGVDRVIKGKRQYAFLMESTTIEYKMERNCDIIKIGGLIDNKGYGIAMPRNSPYRTPINRAILTLGEKGVLLALKKKWWQDIGGGLCIEDEAEKSASTSELGLASVGGVFFVLMCGLCGSFFIAICEFLWNIRKVAVTEKVTPWEALIAELKFAVNIFEVTKPVKISKSSNSSASSMGGFGRAASTARSIVGSFLRLDMVDKFDKDLNMSNRTNDRKIN</sequence>
<evidence type="ECO:0000256" key="1">
    <source>
        <dbReference type="ARBA" id="ARBA00008685"/>
    </source>
</evidence>
<feature type="transmembrane region" description="Helical" evidence="20">
    <location>
        <begin position="282"/>
        <end position="299"/>
    </location>
</feature>
<dbReference type="FunFam" id="1.10.287.70:FF:000064">
    <property type="entry name" value="Glutamate receptor ionotropic, kainate"/>
    <property type="match status" value="1"/>
</dbReference>
<evidence type="ECO:0000256" key="18">
    <source>
        <dbReference type="PIRSR" id="PIRSR601508-2"/>
    </source>
</evidence>
<keyword evidence="13" id="KW-1071">Ligand-gated ion channel</keyword>
<feature type="domain" description="Ionotropic glutamate receptor L-glutamate and glycine-binding" evidence="22">
    <location>
        <begin position="995"/>
        <end position="1064"/>
    </location>
</feature>
<dbReference type="FunFam" id="3.40.190.10:FF:000178">
    <property type="entry name" value="Glutamate receptor subunit"/>
    <property type="match status" value="1"/>
</dbReference>
<feature type="disulfide bond" evidence="19">
    <location>
        <begin position="1309"/>
        <end position="1366"/>
    </location>
</feature>
<feature type="transmembrane region" description="Helical" evidence="20">
    <location>
        <begin position="1388"/>
        <end position="1409"/>
    </location>
</feature>
<dbReference type="Gene3D" id="3.40.50.2300">
    <property type="match status" value="4"/>
</dbReference>
<dbReference type="SMART" id="SM00918">
    <property type="entry name" value="Lig_chan-Glu_bd"/>
    <property type="match status" value="2"/>
</dbReference>
<feature type="domain" description="Ionotropic glutamate receptor C-terminal" evidence="21">
    <location>
        <begin position="148"/>
        <end position="522"/>
    </location>
</feature>
<dbReference type="Pfam" id="PF01094">
    <property type="entry name" value="ANF_receptor"/>
    <property type="match status" value="1"/>
</dbReference>
<keyword evidence="4 20" id="KW-0812">Transmembrane</keyword>
<feature type="transmembrane region" description="Helical" evidence="20">
    <location>
        <begin position="1120"/>
        <end position="1137"/>
    </location>
</feature>
<accession>A0A151WFV8</accession>
<dbReference type="PRINTS" id="PR00177">
    <property type="entry name" value="NMDARECEPTOR"/>
</dbReference>
<comment type="subcellular location">
    <subcellularLocation>
        <location evidence="15">Postsynaptic cell membrane</location>
        <topology evidence="15">Multi-pass membrane protein</topology>
    </subcellularLocation>
</comment>
<dbReference type="GO" id="GO:0008328">
    <property type="term" value="C:ionotropic glutamate receptor complex"/>
    <property type="evidence" value="ECO:0007669"/>
    <property type="project" value="UniProtKB-ARBA"/>
</dbReference>
<evidence type="ECO:0000256" key="15">
    <source>
        <dbReference type="ARBA" id="ARBA00034104"/>
    </source>
</evidence>
<evidence type="ECO:0000256" key="2">
    <source>
        <dbReference type="ARBA" id="ARBA00022448"/>
    </source>
</evidence>
<keyword evidence="8" id="KW-0406">Ion transport</keyword>
<evidence type="ECO:0000256" key="13">
    <source>
        <dbReference type="ARBA" id="ARBA00023286"/>
    </source>
</evidence>
<proteinExistence type="inferred from homology"/>
<evidence type="ECO:0000256" key="20">
    <source>
        <dbReference type="SAM" id="Phobius"/>
    </source>
</evidence>
<dbReference type="SUPFAM" id="SSF53850">
    <property type="entry name" value="Periplasmic binding protein-like II"/>
    <property type="match status" value="2"/>
</dbReference>
<evidence type="ECO:0000256" key="3">
    <source>
        <dbReference type="ARBA" id="ARBA00022475"/>
    </source>
</evidence>
<evidence type="ECO:0000259" key="22">
    <source>
        <dbReference type="SMART" id="SM00918"/>
    </source>
</evidence>
<evidence type="ECO:0000259" key="21">
    <source>
        <dbReference type="SMART" id="SM00079"/>
    </source>
</evidence>
<dbReference type="InterPro" id="IPR001320">
    <property type="entry name" value="Iontro_rcpt_C"/>
</dbReference>
<evidence type="ECO:0000313" key="24">
    <source>
        <dbReference type="Proteomes" id="UP000075809"/>
    </source>
</evidence>
<feature type="binding site" evidence="17">
    <location>
        <position position="1297"/>
    </location>
    <ligand>
        <name>L-glutamate</name>
        <dbReference type="ChEBI" id="CHEBI:29985"/>
    </ligand>
</feature>
<dbReference type="Proteomes" id="UP000075809">
    <property type="component" value="Unassembled WGS sequence"/>
</dbReference>
<evidence type="ECO:0000256" key="8">
    <source>
        <dbReference type="ARBA" id="ARBA00023065"/>
    </source>
</evidence>
<dbReference type="EMBL" id="KQ983203">
    <property type="protein sequence ID" value="KYQ46727.1"/>
    <property type="molecule type" value="Genomic_DNA"/>
</dbReference>
<feature type="transmembrane region" description="Helical" evidence="20">
    <location>
        <begin position="552"/>
        <end position="572"/>
    </location>
</feature>
<dbReference type="SMART" id="SM00079">
    <property type="entry name" value="PBPe"/>
    <property type="match status" value="2"/>
</dbReference>
<dbReference type="InterPro" id="IPR028082">
    <property type="entry name" value="Peripla_BP_I"/>
</dbReference>
<feature type="domain" description="Ionotropic glutamate receptor C-terminal" evidence="21">
    <location>
        <begin position="985"/>
        <end position="1360"/>
    </location>
</feature>
<feature type="binding site" evidence="17">
    <location>
        <position position="1075"/>
    </location>
    <ligand>
        <name>L-glutamate</name>
        <dbReference type="ChEBI" id="CHEBI:29985"/>
    </ligand>
</feature>
<feature type="binding site" evidence="17">
    <location>
        <position position="1246"/>
    </location>
    <ligand>
        <name>L-glutamate</name>
        <dbReference type="ChEBI" id="CHEBI:29985"/>
    </ligand>
</feature>
<evidence type="ECO:0000256" key="5">
    <source>
        <dbReference type="ARBA" id="ARBA00022729"/>
    </source>
</evidence>
<keyword evidence="24" id="KW-1185">Reference proteome</keyword>
<dbReference type="STRING" id="64791.A0A151WFV8"/>
<dbReference type="Gene3D" id="1.10.287.70">
    <property type="match status" value="2"/>
</dbReference>
<feature type="site" description="Interaction with the cone snail toxin Con-ikot-ikot" evidence="18">
    <location>
        <position position="1252"/>
    </location>
</feature>
<keyword evidence="6 20" id="KW-1133">Transmembrane helix</keyword>
<evidence type="ECO:0000256" key="11">
    <source>
        <dbReference type="ARBA" id="ARBA00023180"/>
    </source>
</evidence>
<evidence type="ECO:0000256" key="19">
    <source>
        <dbReference type="PIRSR" id="PIRSR601508-3"/>
    </source>
</evidence>
<keyword evidence="12" id="KW-0628">Postsynaptic cell membrane</keyword>
<keyword evidence="5" id="KW-0732">Signal</keyword>
<dbReference type="FunFam" id="1.10.287.70:FF:000010">
    <property type="entry name" value="Putative glutamate receptor ionotropic kainate 1"/>
    <property type="match status" value="1"/>
</dbReference>
<evidence type="ECO:0000256" key="9">
    <source>
        <dbReference type="ARBA" id="ARBA00023136"/>
    </source>
</evidence>
<keyword evidence="19" id="KW-1015">Disulfide bond</keyword>
<dbReference type="PANTHER" id="PTHR18966">
    <property type="entry name" value="IONOTROPIC GLUTAMATE RECEPTOR"/>
    <property type="match status" value="1"/>
</dbReference>
<evidence type="ECO:0000256" key="7">
    <source>
        <dbReference type="ARBA" id="ARBA00023018"/>
    </source>
</evidence>
<feature type="transmembrane region" description="Helical" evidence="20">
    <location>
        <begin position="908"/>
        <end position="931"/>
    </location>
</feature>
<dbReference type="Pfam" id="PF00060">
    <property type="entry name" value="Lig_chan"/>
    <property type="match status" value="2"/>
</dbReference>
<feature type="transmembrane region" description="Helical" evidence="20">
    <location>
        <begin position="358"/>
        <end position="380"/>
    </location>
</feature>
<dbReference type="Gene3D" id="3.40.190.10">
    <property type="entry name" value="Periplasmic binding protein-like II"/>
    <property type="match status" value="2"/>
</dbReference>
<dbReference type="Pfam" id="PF10613">
    <property type="entry name" value="Lig_chan-Glu_bd"/>
    <property type="match status" value="2"/>
</dbReference>
<keyword evidence="11" id="KW-0325">Glycoprotein</keyword>
<gene>
    <name evidence="23" type="ORF">ALC60_14248</name>
</gene>
<dbReference type="InterPro" id="IPR001508">
    <property type="entry name" value="Iono_Glu_rcpt_met"/>
</dbReference>
<dbReference type="GO" id="GO:0004970">
    <property type="term" value="F:glutamate-gated receptor activity"/>
    <property type="evidence" value="ECO:0007669"/>
    <property type="project" value="UniProtKB-ARBA"/>
</dbReference>
<feature type="transmembrane region" description="Helical" evidence="20">
    <location>
        <begin position="584"/>
        <end position="602"/>
    </location>
</feature>
<evidence type="ECO:0000256" key="14">
    <source>
        <dbReference type="ARBA" id="ARBA00023303"/>
    </source>
</evidence>
<dbReference type="InterPro" id="IPR015683">
    <property type="entry name" value="Ionotropic_Glu_rcpt"/>
</dbReference>
<dbReference type="FunFam" id="3.40.190.10:FF:000210">
    <property type="entry name" value="Glutamate receptor ionotropic, kainate 1"/>
    <property type="match status" value="1"/>
</dbReference>
<dbReference type="InterPro" id="IPR001828">
    <property type="entry name" value="ANF_lig-bd_rcpt"/>
</dbReference>
<reference evidence="23 24" key="1">
    <citation type="submission" date="2015-09" db="EMBL/GenBank/DDBJ databases">
        <title>Trachymyrmex zeteki WGS genome.</title>
        <authorList>
            <person name="Nygaard S."/>
            <person name="Hu H."/>
            <person name="Boomsma J."/>
            <person name="Zhang G."/>
        </authorList>
    </citation>
    <scope>NUCLEOTIDE SEQUENCE [LARGE SCALE GENOMIC DNA]</scope>
    <source>
        <strain evidence="23">Tzet28-1</strain>
        <tissue evidence="23">Whole body</tissue>
    </source>
</reference>